<dbReference type="InterPro" id="IPR017927">
    <property type="entry name" value="FAD-bd_FR_type"/>
</dbReference>
<dbReference type="Gene3D" id="3.40.50.80">
    <property type="entry name" value="Nucleotide-binding domain of ferredoxin-NADP reductase (FNR) module"/>
    <property type="match status" value="1"/>
</dbReference>
<sequence>LLPQAPSAMSAGEDAAWLRWVAKQFESIAGEDRQIHLEEFKAALKVKESFFAERLFALFDSDGSGTISLEELLSALSLLVHGSETDKLRFLFQVYDVDGEVGWGGSGVALSARRVPAGSGAIDPAELRLVLRACLRESAVSLPPPRLDDLARALFEAADKDGSGSITFEELRAELEAFPGVMENLSISAVSWLKPPPPPERSRRPRYLTVAYWHNHGSQLAFLGGYTSLNLLLFTLAALRHAGLGGWVAVARGCGQCLNFNCAFIAVLMLRRCLSWLRATPVAQVLPLDHSVGLHQLVGYVVLALGAVHTGAHVANFSRLARQDGHRALTEFLLTARPGGGGLGGTASQTGLALQGLLAAMLAFSSPCVRRGGHFEVFYWSHLSYVSVWALLLLHAPNFWKWFVVPGGLFMLEKAVGLVVSRAVGLRIVEVNLLPSKVTHLVVQRPRSFRFRPGDYVYLNVPAIAAYEWHPFTISSAPEQQGTIWLHVRARGQWTSRLHEYCRHPEVLQPRGNLQRARWWRWAKVSMGPGESHRLCSIKCYIDGPYGTPTRRIFTSEHAVLIGAGIGITPFASILQSIMYRYRLRKQSQDYKQCESLRGEDMTLRKVDFIWINRDQKHFEWFVSLLAKLELEQAEQEPGGEFLELHLYLTAALGKSDVRAVGLQLALDLLAAKEHKDSITGLRARTQPGRPDWSKARAGSGRPLRAGHQKKGKVQVFFCGSPALAKVIRAHCERFGFRFFKENF</sequence>
<evidence type="ECO:0000259" key="12">
    <source>
        <dbReference type="PROSITE" id="PS50222"/>
    </source>
</evidence>
<dbReference type="Pfam" id="PF13405">
    <property type="entry name" value="EF-hand_6"/>
    <property type="match status" value="1"/>
</dbReference>
<dbReference type="PANTHER" id="PTHR11972:SF58">
    <property type="entry name" value="NADPH OXIDASE 5"/>
    <property type="match status" value="1"/>
</dbReference>
<dbReference type="SFLD" id="SFLDG01168">
    <property type="entry name" value="Ferric_reductase_subgroup_(FRE"/>
    <property type="match status" value="1"/>
</dbReference>
<dbReference type="InterPro" id="IPR002048">
    <property type="entry name" value="EF_hand_dom"/>
</dbReference>
<evidence type="ECO:0000256" key="3">
    <source>
        <dbReference type="ARBA" id="ARBA00022692"/>
    </source>
</evidence>
<proteinExistence type="predicted"/>
<feature type="non-terminal residue" evidence="14">
    <location>
        <position position="1"/>
    </location>
</feature>
<organism evidence="14 15">
    <name type="scientific">Asarcornis scutulata</name>
    <dbReference type="NCBI Taxonomy" id="75869"/>
    <lineage>
        <taxon>Eukaryota</taxon>
        <taxon>Metazoa</taxon>
        <taxon>Chordata</taxon>
        <taxon>Craniata</taxon>
        <taxon>Vertebrata</taxon>
        <taxon>Euteleostomi</taxon>
        <taxon>Archelosauria</taxon>
        <taxon>Archosauria</taxon>
        <taxon>Dinosauria</taxon>
        <taxon>Saurischia</taxon>
        <taxon>Theropoda</taxon>
        <taxon>Coelurosauria</taxon>
        <taxon>Aves</taxon>
        <taxon>Neognathae</taxon>
        <taxon>Galloanserae</taxon>
        <taxon>Anseriformes</taxon>
        <taxon>Anatidae</taxon>
        <taxon>Anatinae</taxon>
        <taxon>Asarcornis</taxon>
    </lineage>
</organism>
<keyword evidence="2" id="KW-0285">Flavoprotein</keyword>
<dbReference type="PANTHER" id="PTHR11972">
    <property type="entry name" value="NADPH OXIDASE"/>
    <property type="match status" value="1"/>
</dbReference>
<evidence type="ECO:0000256" key="6">
    <source>
        <dbReference type="ARBA" id="ARBA00022837"/>
    </source>
</evidence>
<keyword evidence="6" id="KW-0106">Calcium</keyword>
<evidence type="ECO:0000256" key="7">
    <source>
        <dbReference type="ARBA" id="ARBA00022857"/>
    </source>
</evidence>
<keyword evidence="7" id="KW-0521">NADP</keyword>
<dbReference type="Proteomes" id="UP000525565">
    <property type="component" value="Unassembled WGS sequence"/>
</dbReference>
<dbReference type="EMBL" id="VZSO01000016">
    <property type="protein sequence ID" value="NWZ18962.1"/>
    <property type="molecule type" value="Genomic_DNA"/>
</dbReference>
<dbReference type="SFLD" id="SFLDG01169">
    <property type="entry name" value="NADPH_oxidase_subgroup_(NOX)"/>
    <property type="match status" value="1"/>
</dbReference>
<comment type="caution">
    <text evidence="14">The sequence shown here is derived from an EMBL/GenBank/DDBJ whole genome shotgun (WGS) entry which is preliminary data.</text>
</comment>
<dbReference type="InterPro" id="IPR013121">
    <property type="entry name" value="Fe_red_NAD-bd_6"/>
</dbReference>
<dbReference type="GO" id="GO:0005509">
    <property type="term" value="F:calcium ion binding"/>
    <property type="evidence" value="ECO:0007669"/>
    <property type="project" value="InterPro"/>
</dbReference>
<feature type="domain" description="EF-hand" evidence="12">
    <location>
        <begin position="146"/>
        <end position="181"/>
    </location>
</feature>
<evidence type="ECO:0000259" key="13">
    <source>
        <dbReference type="PROSITE" id="PS51384"/>
    </source>
</evidence>
<dbReference type="GO" id="GO:0042554">
    <property type="term" value="P:superoxide anion generation"/>
    <property type="evidence" value="ECO:0007669"/>
    <property type="project" value="TreeGrafter"/>
</dbReference>
<evidence type="ECO:0000256" key="9">
    <source>
        <dbReference type="ARBA" id="ARBA00023002"/>
    </source>
</evidence>
<keyword evidence="3" id="KW-0812">Transmembrane</keyword>
<dbReference type="Pfam" id="PF01794">
    <property type="entry name" value="Ferric_reduct"/>
    <property type="match status" value="1"/>
</dbReference>
<dbReference type="InterPro" id="IPR013130">
    <property type="entry name" value="Fe3_Rdtase_TM_dom"/>
</dbReference>
<keyword evidence="8" id="KW-1133">Transmembrane helix</keyword>
<feature type="domain" description="EF-hand" evidence="12">
    <location>
        <begin position="47"/>
        <end position="82"/>
    </location>
</feature>
<evidence type="ECO:0000256" key="10">
    <source>
        <dbReference type="ARBA" id="ARBA00023136"/>
    </source>
</evidence>
<dbReference type="Gene3D" id="1.10.238.10">
    <property type="entry name" value="EF-hand"/>
    <property type="match status" value="1"/>
</dbReference>
<dbReference type="InterPro" id="IPR017938">
    <property type="entry name" value="Riboflavin_synthase-like_b-brl"/>
</dbReference>
<dbReference type="InterPro" id="IPR013112">
    <property type="entry name" value="FAD-bd_8"/>
</dbReference>
<dbReference type="InterPro" id="IPR011992">
    <property type="entry name" value="EF-hand-dom_pair"/>
</dbReference>
<keyword evidence="9" id="KW-0560">Oxidoreductase</keyword>
<dbReference type="SUPFAM" id="SSF63380">
    <property type="entry name" value="Riboflavin synthase domain-like"/>
    <property type="match status" value="1"/>
</dbReference>
<dbReference type="FunFam" id="2.40.30.10:FF:000056">
    <property type="entry name" value="NADPH oxidase 5"/>
    <property type="match status" value="1"/>
</dbReference>
<dbReference type="AlphaFoldDB" id="A0A7K7KL29"/>
<evidence type="ECO:0000313" key="15">
    <source>
        <dbReference type="Proteomes" id="UP000525565"/>
    </source>
</evidence>
<dbReference type="SUPFAM" id="SSF47473">
    <property type="entry name" value="EF-hand"/>
    <property type="match status" value="1"/>
</dbReference>
<dbReference type="CDD" id="cd00051">
    <property type="entry name" value="EFh"/>
    <property type="match status" value="1"/>
</dbReference>
<dbReference type="FunFam" id="1.10.238.10:FF:000210">
    <property type="entry name" value="NADPH oxidase 5 isoform X2"/>
    <property type="match status" value="1"/>
</dbReference>
<evidence type="ECO:0000256" key="8">
    <source>
        <dbReference type="ARBA" id="ARBA00022989"/>
    </source>
</evidence>
<dbReference type="Pfam" id="PF08022">
    <property type="entry name" value="FAD_binding_8"/>
    <property type="match status" value="1"/>
</dbReference>
<dbReference type="SUPFAM" id="SSF52343">
    <property type="entry name" value="Ferredoxin reductase-like, C-terminal NADP-linked domain"/>
    <property type="match status" value="1"/>
</dbReference>
<dbReference type="Gene3D" id="2.40.30.10">
    <property type="entry name" value="Translation factors"/>
    <property type="match status" value="1"/>
</dbReference>
<dbReference type="SMART" id="SM00054">
    <property type="entry name" value="EFh"/>
    <property type="match status" value="2"/>
</dbReference>
<keyword evidence="5" id="KW-0274">FAD</keyword>
<feature type="non-terminal residue" evidence="14">
    <location>
        <position position="744"/>
    </location>
</feature>
<name>A0A7K7KL29_9AVES</name>
<evidence type="ECO:0000256" key="2">
    <source>
        <dbReference type="ARBA" id="ARBA00022630"/>
    </source>
</evidence>
<accession>A0A7K7KL29</accession>
<keyword evidence="10" id="KW-0472">Membrane</keyword>
<dbReference type="SFLD" id="SFLDS00052">
    <property type="entry name" value="Ferric_Reductase_Domain"/>
    <property type="match status" value="1"/>
</dbReference>
<keyword evidence="15" id="KW-1185">Reference proteome</keyword>
<dbReference type="CDD" id="cd06186">
    <property type="entry name" value="NOX_Duox_like_FAD_NADP"/>
    <property type="match status" value="1"/>
</dbReference>
<gene>
    <name evidence="14" type="primary">Nox5</name>
    <name evidence="14" type="ORF">ASASCU_R05199</name>
</gene>
<evidence type="ECO:0000256" key="5">
    <source>
        <dbReference type="ARBA" id="ARBA00022827"/>
    </source>
</evidence>
<feature type="region of interest" description="Disordered" evidence="11">
    <location>
        <begin position="683"/>
        <end position="708"/>
    </location>
</feature>
<evidence type="ECO:0000313" key="14">
    <source>
        <dbReference type="EMBL" id="NWZ18962.1"/>
    </source>
</evidence>
<dbReference type="PROSITE" id="PS00018">
    <property type="entry name" value="EF_HAND_1"/>
    <property type="match status" value="2"/>
</dbReference>
<dbReference type="GO" id="GO:0006952">
    <property type="term" value="P:defense response"/>
    <property type="evidence" value="ECO:0007669"/>
    <property type="project" value="TreeGrafter"/>
</dbReference>
<dbReference type="Pfam" id="PF13202">
    <property type="entry name" value="EF-hand_5"/>
    <property type="match status" value="1"/>
</dbReference>
<dbReference type="PROSITE" id="PS50222">
    <property type="entry name" value="EF_HAND_2"/>
    <property type="match status" value="2"/>
</dbReference>
<protein>
    <submittedName>
        <fullName evidence="14">NOX5 oxidase</fullName>
    </submittedName>
</protein>
<evidence type="ECO:0000256" key="4">
    <source>
        <dbReference type="ARBA" id="ARBA00022723"/>
    </source>
</evidence>
<reference evidence="14 15" key="1">
    <citation type="submission" date="2019-09" db="EMBL/GenBank/DDBJ databases">
        <title>Bird 10,000 Genomes (B10K) Project - Family phase.</title>
        <authorList>
            <person name="Zhang G."/>
        </authorList>
    </citation>
    <scope>NUCLEOTIDE SEQUENCE [LARGE SCALE GENOMIC DNA]</scope>
    <source>
        <strain evidence="14">OUT-0051</strain>
        <tissue evidence="14">Kidney</tissue>
    </source>
</reference>
<dbReference type="GO" id="GO:0016175">
    <property type="term" value="F:superoxide-generating NAD(P)H oxidase activity"/>
    <property type="evidence" value="ECO:0007669"/>
    <property type="project" value="TreeGrafter"/>
</dbReference>
<evidence type="ECO:0000256" key="11">
    <source>
        <dbReference type="SAM" id="MobiDB-lite"/>
    </source>
</evidence>
<comment type="subcellular location">
    <subcellularLocation>
        <location evidence="1">Membrane</location>
        <topology evidence="1">Multi-pass membrane protein</topology>
    </subcellularLocation>
</comment>
<dbReference type="FunFam" id="3.40.50.80:FF:000012">
    <property type="entry name" value="NADPH oxidase, isoform B"/>
    <property type="match status" value="1"/>
</dbReference>
<keyword evidence="4" id="KW-0479">Metal-binding</keyword>
<dbReference type="GO" id="GO:0043020">
    <property type="term" value="C:NADPH oxidase complex"/>
    <property type="evidence" value="ECO:0007669"/>
    <property type="project" value="TreeGrafter"/>
</dbReference>
<evidence type="ECO:0000256" key="1">
    <source>
        <dbReference type="ARBA" id="ARBA00004141"/>
    </source>
</evidence>
<dbReference type="Pfam" id="PF08030">
    <property type="entry name" value="NAD_binding_6"/>
    <property type="match status" value="1"/>
</dbReference>
<feature type="domain" description="FAD-binding FR-type" evidence="13">
    <location>
        <begin position="421"/>
        <end position="552"/>
    </location>
</feature>
<dbReference type="InterPro" id="IPR050369">
    <property type="entry name" value="RBOH/FRE"/>
</dbReference>
<dbReference type="PROSITE" id="PS51384">
    <property type="entry name" value="FAD_FR"/>
    <property type="match status" value="1"/>
</dbReference>
<dbReference type="InterPro" id="IPR039261">
    <property type="entry name" value="FNR_nucleotide-bd"/>
</dbReference>
<dbReference type="InterPro" id="IPR018247">
    <property type="entry name" value="EF_Hand_1_Ca_BS"/>
</dbReference>